<proteinExistence type="predicted"/>
<protein>
    <submittedName>
        <fullName evidence="1">Uncharacterized protein</fullName>
    </submittedName>
</protein>
<evidence type="ECO:0000313" key="2">
    <source>
        <dbReference type="Proteomes" id="UP000612282"/>
    </source>
</evidence>
<evidence type="ECO:0000313" key="1">
    <source>
        <dbReference type="EMBL" id="GID56853.1"/>
    </source>
</evidence>
<dbReference type="Proteomes" id="UP000612282">
    <property type="component" value="Unassembled WGS sequence"/>
</dbReference>
<dbReference type="RefSeq" id="WP_203798828.1">
    <property type="nucleotide sequence ID" value="NZ_BAAAQE010000094.1"/>
</dbReference>
<reference evidence="1 2" key="1">
    <citation type="submission" date="2021-01" db="EMBL/GenBank/DDBJ databases">
        <title>Whole genome shotgun sequence of Actinoplanes couchii NBRC 106145.</title>
        <authorList>
            <person name="Komaki H."/>
            <person name="Tamura T."/>
        </authorList>
    </citation>
    <scope>NUCLEOTIDE SEQUENCE [LARGE SCALE GENOMIC DNA]</scope>
    <source>
        <strain evidence="1 2">NBRC 106145</strain>
    </source>
</reference>
<organism evidence="1 2">
    <name type="scientific">Actinoplanes couchii</name>
    <dbReference type="NCBI Taxonomy" id="403638"/>
    <lineage>
        <taxon>Bacteria</taxon>
        <taxon>Bacillati</taxon>
        <taxon>Actinomycetota</taxon>
        <taxon>Actinomycetes</taxon>
        <taxon>Micromonosporales</taxon>
        <taxon>Micromonosporaceae</taxon>
        <taxon>Actinoplanes</taxon>
    </lineage>
</organism>
<keyword evidence="2" id="KW-1185">Reference proteome</keyword>
<sequence>MREMTDSNRRWEAWFTAFTTMRDAWPARVDVPCPDGDQGRLHITYTGNPESRVGFATMWCEVGRNGIFLPRVGIPDGAEMLPFDATPEERAAVLPDINLIPADPYTPDEEE</sequence>
<name>A0ABQ3XEH2_9ACTN</name>
<gene>
    <name evidence="1" type="ORF">Aco03nite_052570</name>
</gene>
<accession>A0ABQ3XEH2</accession>
<dbReference type="EMBL" id="BOMG01000064">
    <property type="protein sequence ID" value="GID56853.1"/>
    <property type="molecule type" value="Genomic_DNA"/>
</dbReference>
<comment type="caution">
    <text evidence="1">The sequence shown here is derived from an EMBL/GenBank/DDBJ whole genome shotgun (WGS) entry which is preliminary data.</text>
</comment>